<dbReference type="Proteomes" id="UP001497516">
    <property type="component" value="Chromosome 10"/>
</dbReference>
<name>A0AAV2CY32_9ROSI</name>
<gene>
    <name evidence="1" type="ORF">LTRI10_LOCUS8403</name>
</gene>
<organism evidence="1 2">
    <name type="scientific">Linum trigynum</name>
    <dbReference type="NCBI Taxonomy" id="586398"/>
    <lineage>
        <taxon>Eukaryota</taxon>
        <taxon>Viridiplantae</taxon>
        <taxon>Streptophyta</taxon>
        <taxon>Embryophyta</taxon>
        <taxon>Tracheophyta</taxon>
        <taxon>Spermatophyta</taxon>
        <taxon>Magnoliopsida</taxon>
        <taxon>eudicotyledons</taxon>
        <taxon>Gunneridae</taxon>
        <taxon>Pentapetalae</taxon>
        <taxon>rosids</taxon>
        <taxon>fabids</taxon>
        <taxon>Malpighiales</taxon>
        <taxon>Linaceae</taxon>
        <taxon>Linum</taxon>
    </lineage>
</organism>
<accession>A0AAV2CY32</accession>
<dbReference type="EMBL" id="OZ034814">
    <property type="protein sequence ID" value="CAL1361004.1"/>
    <property type="molecule type" value="Genomic_DNA"/>
</dbReference>
<evidence type="ECO:0000313" key="2">
    <source>
        <dbReference type="Proteomes" id="UP001497516"/>
    </source>
</evidence>
<evidence type="ECO:0000313" key="1">
    <source>
        <dbReference type="EMBL" id="CAL1361004.1"/>
    </source>
</evidence>
<dbReference type="AlphaFoldDB" id="A0AAV2CY32"/>
<protein>
    <submittedName>
        <fullName evidence="1">Uncharacterized protein</fullName>
    </submittedName>
</protein>
<sequence>MVRVTCFDRHFCKLVLKIPHQQHHMSIHTLVTHRATLVAIGETFISTVSSLANSLDYSQGPGRAATQVAPAIVGAAPTID</sequence>
<keyword evidence="2" id="KW-1185">Reference proteome</keyword>
<reference evidence="1 2" key="1">
    <citation type="submission" date="2024-04" db="EMBL/GenBank/DDBJ databases">
        <authorList>
            <person name="Fracassetti M."/>
        </authorList>
    </citation>
    <scope>NUCLEOTIDE SEQUENCE [LARGE SCALE GENOMIC DNA]</scope>
</reference>
<proteinExistence type="predicted"/>